<sequence>MLEKDSEYQAFKFQHTAARRRLNAPPSQYTGKDPVSTHSRPKAADLYTSYACLL</sequence>
<organism evidence="2 3">
    <name type="scientific">Neisseria zoodegmatis</name>
    <dbReference type="NCBI Taxonomy" id="326523"/>
    <lineage>
        <taxon>Bacteria</taxon>
        <taxon>Pseudomonadati</taxon>
        <taxon>Pseudomonadota</taxon>
        <taxon>Betaproteobacteria</taxon>
        <taxon>Neisseriales</taxon>
        <taxon>Neisseriaceae</taxon>
        <taxon>Neisseria</taxon>
    </lineage>
</organism>
<name>A0A378WRP7_9NEIS</name>
<gene>
    <name evidence="2" type="ORF">NCTC12229_01432</name>
</gene>
<accession>A0A378WRP7</accession>
<evidence type="ECO:0000313" key="2">
    <source>
        <dbReference type="EMBL" id="SUA43956.1"/>
    </source>
</evidence>
<dbReference type="Proteomes" id="UP000254055">
    <property type="component" value="Unassembled WGS sequence"/>
</dbReference>
<evidence type="ECO:0000256" key="1">
    <source>
        <dbReference type="SAM" id="MobiDB-lite"/>
    </source>
</evidence>
<evidence type="ECO:0000313" key="3">
    <source>
        <dbReference type="Proteomes" id="UP000254055"/>
    </source>
</evidence>
<dbReference type="AlphaFoldDB" id="A0A378WRP7"/>
<dbReference type="EMBL" id="UGRS01000002">
    <property type="protein sequence ID" value="SUA43956.1"/>
    <property type="molecule type" value="Genomic_DNA"/>
</dbReference>
<reference evidence="2 3" key="1">
    <citation type="submission" date="2018-06" db="EMBL/GenBank/DDBJ databases">
        <authorList>
            <consortium name="Pathogen Informatics"/>
            <person name="Doyle S."/>
        </authorList>
    </citation>
    <scope>NUCLEOTIDE SEQUENCE [LARGE SCALE GENOMIC DNA]</scope>
    <source>
        <strain evidence="2 3">NCTC12229</strain>
    </source>
</reference>
<protein>
    <submittedName>
        <fullName evidence="2">Uncharacterized protein</fullName>
    </submittedName>
</protein>
<feature type="region of interest" description="Disordered" evidence="1">
    <location>
        <begin position="17"/>
        <end position="40"/>
    </location>
</feature>
<proteinExistence type="predicted"/>